<reference evidence="2" key="1">
    <citation type="submission" date="2016-02" db="EMBL/GenBank/DDBJ databases">
        <title>WGS assembly of Manihot esculenta.</title>
        <authorList>
            <person name="Bredeson J.V."/>
            <person name="Prochnik S.E."/>
            <person name="Lyons J.B."/>
            <person name="Schmutz J."/>
            <person name="Grimwood J."/>
            <person name="Vrebalov J."/>
            <person name="Bart R.S."/>
            <person name="Amuge T."/>
            <person name="Ferguson M.E."/>
            <person name="Green R."/>
            <person name="Putnam N."/>
            <person name="Stites J."/>
            <person name="Rounsley S."/>
            <person name="Rokhsar D.S."/>
        </authorList>
    </citation>
    <scope>NUCLEOTIDE SEQUENCE [LARGE SCALE GENOMIC DNA]</scope>
    <source>
        <tissue evidence="2">Leaf</tissue>
    </source>
</reference>
<protein>
    <submittedName>
        <fullName evidence="2">Uncharacterized protein</fullName>
    </submittedName>
</protein>
<dbReference type="EMBL" id="CM004400">
    <property type="protein sequence ID" value="OAY31122.1"/>
    <property type="molecule type" value="Genomic_DNA"/>
</dbReference>
<accession>A0A2C9ULV5</accession>
<dbReference type="AlphaFoldDB" id="A0A2C9ULV5"/>
<keyword evidence="1" id="KW-0812">Transmembrane</keyword>
<keyword evidence="1" id="KW-0472">Membrane</keyword>
<evidence type="ECO:0000313" key="2">
    <source>
        <dbReference type="EMBL" id="OAY31122.1"/>
    </source>
</evidence>
<feature type="transmembrane region" description="Helical" evidence="1">
    <location>
        <begin position="6"/>
        <end position="24"/>
    </location>
</feature>
<organism evidence="2">
    <name type="scientific">Manihot esculenta</name>
    <name type="common">Cassava</name>
    <name type="synonym">Jatropha manihot</name>
    <dbReference type="NCBI Taxonomy" id="3983"/>
    <lineage>
        <taxon>Eukaryota</taxon>
        <taxon>Viridiplantae</taxon>
        <taxon>Streptophyta</taxon>
        <taxon>Embryophyta</taxon>
        <taxon>Tracheophyta</taxon>
        <taxon>Spermatophyta</taxon>
        <taxon>Magnoliopsida</taxon>
        <taxon>eudicotyledons</taxon>
        <taxon>Gunneridae</taxon>
        <taxon>Pentapetalae</taxon>
        <taxon>rosids</taxon>
        <taxon>fabids</taxon>
        <taxon>Malpighiales</taxon>
        <taxon>Euphorbiaceae</taxon>
        <taxon>Crotonoideae</taxon>
        <taxon>Manihoteae</taxon>
        <taxon>Manihot</taxon>
    </lineage>
</organism>
<name>A0A2C9ULV5_MANES</name>
<proteinExistence type="predicted"/>
<keyword evidence="1" id="KW-1133">Transmembrane helix</keyword>
<evidence type="ECO:0000256" key="1">
    <source>
        <dbReference type="SAM" id="Phobius"/>
    </source>
</evidence>
<gene>
    <name evidence="2" type="ORF">MANES_14G085500</name>
</gene>
<sequence length="81" mass="9540">MPFVNVLLLYLFCLKNMFLTLFWVDGFLAKSLKQVYDFVSFVKDLSLVFHGAMVYDTKTFLQKIAKKKGRAKQDLFRHNVL</sequence>